<dbReference type="CDD" id="cd24012">
    <property type="entry name" value="ASKHA_NBD_KDGal-kinase"/>
    <property type="match status" value="1"/>
</dbReference>
<dbReference type="eggNOG" id="COG3734">
    <property type="taxonomic scope" value="Bacteria"/>
</dbReference>
<sequence length="316" mass="32781">MNPMDSSVTIFGDWGTSRLRLYLRQGKSVLDRRDGPGISALTKSPRDTFLDLVGDWREAGPSLALLCGMVGSRNGWMEAAYAPCPANAADIRERLLHLDADGLPVAIVPGLSCINALGGPDVMRGEETQILGALSLNPALAKGRHLLALPGTHTKWVVVEDGAITSFLTAPVGELYALLREHSILAKAAPGDSESPEGLAAGFARGVARIVEHGPARLPHLIFETRSRQLLDGLPKDQAMGFLSGLLIASDTATTSSWFGDLGQVSLIGAPALGALYAQAIAAHGGASVAVDGDAAVMAGLTTLSSAQNSGVHVLA</sequence>
<dbReference type="HOGENOM" id="CLU_058005_2_0_5"/>
<gene>
    <name evidence="1" type="ordered locus">Caul_1287</name>
</gene>
<dbReference type="KEGG" id="cak:Caul_1287"/>
<dbReference type="EC" id="2.7.1.58" evidence="1"/>
<organism evidence="1">
    <name type="scientific">Caulobacter sp. (strain K31)</name>
    <dbReference type="NCBI Taxonomy" id="366602"/>
    <lineage>
        <taxon>Bacteria</taxon>
        <taxon>Pseudomonadati</taxon>
        <taxon>Pseudomonadota</taxon>
        <taxon>Alphaproteobacteria</taxon>
        <taxon>Caulobacterales</taxon>
        <taxon>Caulobacteraceae</taxon>
        <taxon>Caulobacter</taxon>
    </lineage>
</organism>
<reference evidence="1" key="1">
    <citation type="submission" date="2008-01" db="EMBL/GenBank/DDBJ databases">
        <title>Complete sequence of chromosome of Caulobacter sp. K31.</title>
        <authorList>
            <consortium name="US DOE Joint Genome Institute"/>
            <person name="Copeland A."/>
            <person name="Lucas S."/>
            <person name="Lapidus A."/>
            <person name="Barry K."/>
            <person name="Glavina del Rio T."/>
            <person name="Dalin E."/>
            <person name="Tice H."/>
            <person name="Pitluck S."/>
            <person name="Bruce D."/>
            <person name="Goodwin L."/>
            <person name="Thompson L.S."/>
            <person name="Brettin T."/>
            <person name="Detter J.C."/>
            <person name="Han C."/>
            <person name="Schmutz J."/>
            <person name="Larimer F."/>
            <person name="Land M."/>
            <person name="Hauser L."/>
            <person name="Kyrpides N."/>
            <person name="Kim E."/>
            <person name="Stephens C."/>
            <person name="Richardson P."/>
        </authorList>
    </citation>
    <scope>NUCLEOTIDE SEQUENCE [LARGE SCALE GENOMIC DNA]</scope>
    <source>
        <strain evidence="1">K31</strain>
    </source>
</reference>
<dbReference type="Pfam" id="PF05035">
    <property type="entry name" value="DGOK"/>
    <property type="match status" value="1"/>
</dbReference>
<evidence type="ECO:0000313" key="1">
    <source>
        <dbReference type="EMBL" id="ABZ70417.1"/>
    </source>
</evidence>
<proteinExistence type="predicted"/>
<dbReference type="GO" id="GO:0034194">
    <property type="term" value="P:D-galactonate catabolic process"/>
    <property type="evidence" value="ECO:0007669"/>
    <property type="project" value="InterPro"/>
</dbReference>
<dbReference type="InterPro" id="IPR042257">
    <property type="entry name" value="DGOK_C"/>
</dbReference>
<dbReference type="GO" id="GO:0008671">
    <property type="term" value="F:2-dehydro-3-deoxygalactonokinase activity"/>
    <property type="evidence" value="ECO:0007669"/>
    <property type="project" value="UniProtKB-EC"/>
</dbReference>
<dbReference type="Gene3D" id="3.30.420.300">
    <property type="entry name" value="2-keto-3-deoxy-galactonokinase, substrate binding domain"/>
    <property type="match status" value="1"/>
</dbReference>
<dbReference type="EMBL" id="CP000927">
    <property type="protein sequence ID" value="ABZ70417.1"/>
    <property type="molecule type" value="Genomic_DNA"/>
</dbReference>
<keyword evidence="1" id="KW-0418">Kinase</keyword>
<keyword evidence="1" id="KW-0808">Transferase</keyword>
<name>B0SYT6_CAUSK</name>
<dbReference type="AlphaFoldDB" id="B0SYT6"/>
<dbReference type="STRING" id="366602.Caul_1287"/>
<accession>B0SYT6</accession>
<dbReference type="InterPro" id="IPR042258">
    <property type="entry name" value="DGOK_N"/>
</dbReference>
<dbReference type="Gene3D" id="3.30.420.310">
    <property type="entry name" value="2-keto-3-deoxy-galactonokinase, C-terminal domain"/>
    <property type="match status" value="1"/>
</dbReference>
<protein>
    <submittedName>
        <fullName evidence="1">2-dehydro-3-deoxygalactonokinase</fullName>
        <ecNumber evidence="1">2.7.1.58</ecNumber>
    </submittedName>
</protein>
<dbReference type="InterPro" id="IPR007729">
    <property type="entry name" value="DGOK"/>
</dbReference>